<gene>
    <name evidence="4" type="ORF">CDD81_1713</name>
</gene>
<evidence type="ECO:0000313" key="5">
    <source>
        <dbReference type="Proteomes" id="UP000226192"/>
    </source>
</evidence>
<reference evidence="4 5" key="1">
    <citation type="submission" date="2017-06" db="EMBL/GenBank/DDBJ databases">
        <title>Ant-infecting Ophiocordyceps genomes reveal a high diversity of potential behavioral manipulation genes and a possible major role for enterotoxins.</title>
        <authorList>
            <person name="De Bekker C."/>
            <person name="Evans H.C."/>
            <person name="Brachmann A."/>
            <person name="Hughes D.P."/>
        </authorList>
    </citation>
    <scope>NUCLEOTIDE SEQUENCE [LARGE SCALE GENOMIC DNA]</scope>
    <source>
        <strain evidence="4 5">Map64</strain>
    </source>
</reference>
<evidence type="ECO:0000313" key="4">
    <source>
        <dbReference type="EMBL" id="PHH65627.1"/>
    </source>
</evidence>
<organism evidence="4 5">
    <name type="scientific">Ophiocordyceps australis</name>
    <dbReference type="NCBI Taxonomy" id="1399860"/>
    <lineage>
        <taxon>Eukaryota</taxon>
        <taxon>Fungi</taxon>
        <taxon>Dikarya</taxon>
        <taxon>Ascomycota</taxon>
        <taxon>Pezizomycotina</taxon>
        <taxon>Sordariomycetes</taxon>
        <taxon>Hypocreomycetidae</taxon>
        <taxon>Hypocreales</taxon>
        <taxon>Ophiocordycipitaceae</taxon>
        <taxon>Ophiocordyceps</taxon>
    </lineage>
</organism>
<name>A0A2C5YA92_9HYPO</name>
<feature type="compositionally biased region" description="Polar residues" evidence="1">
    <location>
        <begin position="357"/>
        <end position="370"/>
    </location>
</feature>
<proteinExistence type="predicted"/>
<accession>A0A2C5YA92</accession>
<evidence type="ECO:0000256" key="1">
    <source>
        <dbReference type="SAM" id="MobiDB-lite"/>
    </source>
</evidence>
<keyword evidence="5" id="KW-1185">Reference proteome</keyword>
<feature type="region of interest" description="Disordered" evidence="1">
    <location>
        <begin position="338"/>
        <end position="415"/>
    </location>
</feature>
<feature type="signal peptide" evidence="2">
    <location>
        <begin position="1"/>
        <end position="18"/>
    </location>
</feature>
<dbReference type="PANTHER" id="PTHR43662:SF7">
    <property type="entry name" value="DUF1996 DOMAIN-CONTAINING PROTEIN"/>
    <property type="match status" value="1"/>
</dbReference>
<comment type="caution">
    <text evidence="4">The sequence shown here is derived from an EMBL/GenBank/DDBJ whole genome shotgun (WGS) entry which is preliminary data.</text>
</comment>
<dbReference type="PANTHER" id="PTHR43662">
    <property type="match status" value="1"/>
</dbReference>
<dbReference type="Pfam" id="PF09362">
    <property type="entry name" value="DUF1996"/>
    <property type="match status" value="1"/>
</dbReference>
<dbReference type="Proteomes" id="UP000226192">
    <property type="component" value="Unassembled WGS sequence"/>
</dbReference>
<evidence type="ECO:0000259" key="3">
    <source>
        <dbReference type="Pfam" id="PF09362"/>
    </source>
</evidence>
<protein>
    <recommendedName>
        <fullName evidence="3">DUF1996 domain-containing protein</fullName>
    </recommendedName>
</protein>
<dbReference type="InterPro" id="IPR018535">
    <property type="entry name" value="DUF1996"/>
</dbReference>
<dbReference type="AlphaFoldDB" id="A0A2C5YA92"/>
<sequence>MLQHALVASAALVAGANAFWRMECPGRVGLARMDPIMNPGEMSPHVHSIHGSSGFTESASTQDLLDGGCTSCRVTQDKSSYWHPALYFQHADTASYELVPQVGGMLSYYLLYGDNITAFPPGFRMLSGTTERRTYTVGDPAKPDPPKSMWASLGQTKQEDLAQRALGFNCLNYDKTPEGTLYRHYLPDKAYLDANCKDGIRLETMFPSCWRGGDAIDSANHKDHVAFPDLVMTGTCPEGYPVRTPSLLYEVIWNTAAFKNKNGRFVFSNGDTTGYGYHSDFMMGWNPAVLQEAVDNCRNPSGRIEDCSVFDVVDEGTATSCSLSRPLPQALARENVKGPMAKLPGNSDAPTFDDSKSPQVSLDPSPSLTYQPGEKASESASPLPGQIFKEKSKSKPSFAAADIPAPSAAPPAAPTPVVNAAAPVENSAAPAVNSAAPVENSAAPAVNSAAPVVSSAAPVAESQTTQAPTTAVPAPGPAVENKEYYSTEWATSGSIVSKILWEAQTETVYVTEPAASIPTGVAKAVLRRHRMGNLHGHGHGRFMH</sequence>
<dbReference type="OrthoDB" id="74764at2759"/>
<dbReference type="STRING" id="1399860.A0A2C5YA92"/>
<feature type="domain" description="DUF1996" evidence="3">
    <location>
        <begin position="34"/>
        <end position="285"/>
    </location>
</feature>
<evidence type="ECO:0000256" key="2">
    <source>
        <dbReference type="SAM" id="SignalP"/>
    </source>
</evidence>
<feature type="chain" id="PRO_5012722304" description="DUF1996 domain-containing protein" evidence="2">
    <location>
        <begin position="19"/>
        <end position="544"/>
    </location>
</feature>
<keyword evidence="2" id="KW-0732">Signal</keyword>
<dbReference type="EMBL" id="NJET01000015">
    <property type="protein sequence ID" value="PHH65627.1"/>
    <property type="molecule type" value="Genomic_DNA"/>
</dbReference>
<feature type="compositionally biased region" description="Low complexity" evidence="1">
    <location>
        <begin position="396"/>
        <end position="406"/>
    </location>
</feature>